<organism evidence="1">
    <name type="scientific">marine sediment metagenome</name>
    <dbReference type="NCBI Taxonomy" id="412755"/>
    <lineage>
        <taxon>unclassified sequences</taxon>
        <taxon>metagenomes</taxon>
        <taxon>ecological metagenomes</taxon>
    </lineage>
</organism>
<comment type="caution">
    <text evidence="1">The sequence shown here is derived from an EMBL/GenBank/DDBJ whole genome shotgun (WGS) entry which is preliminary data.</text>
</comment>
<dbReference type="AlphaFoldDB" id="X1HN61"/>
<name>X1HN61_9ZZZZ</name>
<evidence type="ECO:0000313" key="1">
    <source>
        <dbReference type="EMBL" id="GAH55294.1"/>
    </source>
</evidence>
<sequence length="203" mass="23748">MSKFGNFFNGDTLAVPIPESAPKEIPRIILHSADGKFKLEIAESRVNFFRYRKDDDVEIDTSQIRDLSSRVLKEYKDCTHSIIGRLALVVVKSLESENSGFTLARHFCKDKWIAELFSRPDNFEIHSHKNYTLKEFNINSWVRCKTGRLAKNNEPIILVTQDINTLAEELEKRDFSIRQLEAFLEIAYKEQEQTLRKYFPKEE</sequence>
<gene>
    <name evidence="1" type="ORF">S03H2_36364</name>
</gene>
<proteinExistence type="predicted"/>
<reference evidence="1" key="1">
    <citation type="journal article" date="2014" name="Front. Microbiol.">
        <title>High frequency of phylogenetically diverse reductive dehalogenase-homologous genes in deep subseafloor sedimentary metagenomes.</title>
        <authorList>
            <person name="Kawai M."/>
            <person name="Futagami T."/>
            <person name="Toyoda A."/>
            <person name="Takaki Y."/>
            <person name="Nishi S."/>
            <person name="Hori S."/>
            <person name="Arai W."/>
            <person name="Tsubouchi T."/>
            <person name="Morono Y."/>
            <person name="Uchiyama I."/>
            <person name="Ito T."/>
            <person name="Fujiyama A."/>
            <person name="Inagaki F."/>
            <person name="Takami H."/>
        </authorList>
    </citation>
    <scope>NUCLEOTIDE SEQUENCE</scope>
    <source>
        <strain evidence="1">Expedition CK06-06</strain>
    </source>
</reference>
<dbReference type="EMBL" id="BARU01022303">
    <property type="protein sequence ID" value="GAH55294.1"/>
    <property type="molecule type" value="Genomic_DNA"/>
</dbReference>
<accession>X1HN61</accession>
<protein>
    <submittedName>
        <fullName evidence="1">Uncharacterized protein</fullName>
    </submittedName>
</protein>